<dbReference type="PATRIC" id="fig|1618576.3.peg.234"/>
<keyword evidence="3 13" id="KW-0820">tRNA-binding</keyword>
<comment type="caution">
    <text evidence="15">The sequence shown here is derived from an EMBL/GenBank/DDBJ whole genome shotgun (WGS) entry which is preliminary data.</text>
</comment>
<dbReference type="InterPro" id="IPR004154">
    <property type="entry name" value="Anticodon-bd"/>
</dbReference>
<evidence type="ECO:0000256" key="13">
    <source>
        <dbReference type="HAMAP-Rule" id="MF_00184"/>
    </source>
</evidence>
<dbReference type="Proteomes" id="UP000034215">
    <property type="component" value="Unassembled WGS sequence"/>
</dbReference>
<dbReference type="GO" id="GO:0046872">
    <property type="term" value="F:metal ion binding"/>
    <property type="evidence" value="ECO:0007669"/>
    <property type="project" value="UniProtKB-KW"/>
</dbReference>
<evidence type="ECO:0000256" key="1">
    <source>
        <dbReference type="ARBA" id="ARBA00008226"/>
    </source>
</evidence>
<evidence type="ECO:0000256" key="6">
    <source>
        <dbReference type="ARBA" id="ARBA00022741"/>
    </source>
</evidence>
<dbReference type="InterPro" id="IPR033728">
    <property type="entry name" value="ThrRS_core"/>
</dbReference>
<dbReference type="FunFam" id="3.30.930.10:FF:000002">
    <property type="entry name" value="Threonine--tRNA ligase"/>
    <property type="match status" value="1"/>
</dbReference>
<dbReference type="Gene3D" id="3.30.980.10">
    <property type="entry name" value="Threonyl-trna Synthetase, Chain A, domain 2"/>
    <property type="match status" value="1"/>
</dbReference>
<comment type="cofactor">
    <cofactor evidence="13">
        <name>Zn(2+)</name>
        <dbReference type="ChEBI" id="CHEBI:29105"/>
    </cofactor>
    <text evidence="13">Binds 1 zinc ion per subunit.</text>
</comment>
<dbReference type="NCBIfam" id="TIGR00418">
    <property type="entry name" value="thrS"/>
    <property type="match status" value="1"/>
</dbReference>
<dbReference type="InterPro" id="IPR002320">
    <property type="entry name" value="Thr-tRNA-ligase_IIa"/>
</dbReference>
<dbReference type="InterPro" id="IPR002314">
    <property type="entry name" value="aa-tRNA-synt_IIb"/>
</dbReference>
<sequence>MAKEKVIDKLKNDPLMPLRHSAEHVLHTAVEKVFPGAKKVMGPPIENGFYCDFDYDGKINEEDFPKIEQAMQEIVDAALSIKKHTLSPEEAQKIFKNNAFKLELIEEHSKDGEKLTFYTFGEEGDKYYDSDLCAGPHIENTKEIKAFKLLSVAGAYWRGDEKNKMLIRIYATAFDTKEKLDAYLELLEEQKRRDHRKLSKDLEIFMISEEVGPGLPLWLPNGAIMKEELEKWGKQTEEEWGYKRVSTPFMTKRTLFEISGHVPYFEEEMYKVEIPGEGEEDYFIKPMNCPFHHLIYKSKPRSYRDLPLRLAEFGTLARYENRGSLNGILRPRVFTQNDAHVYCSEEQAIDVFVEIMDLHRYYYDKLGLKDYRIVLGLPDPEIKGKYHGDQEMWEKAEKMSKMAMEKAGVEYEEEIGGAAHYGPKMDIKIRSAIGNEYAISTNQIDLYMPGRFGLTFTDKDGKEKPVVIQHRAPLGSDERFIGFLLEHYAGNMPVWLSPVQIVLVPIGEKHHEYAFSLEKILKEEGLRAQTDNRSEPMNARIRDAQMMKVPYMLIIGDKEVESETASVRLRTGENLGPIKTGEIISKIKEIYLTRDLSLW</sequence>
<name>A0A0G0R165_9BACT</name>
<evidence type="ECO:0000256" key="11">
    <source>
        <dbReference type="ARBA" id="ARBA00023146"/>
    </source>
</evidence>
<dbReference type="GO" id="GO:0005524">
    <property type="term" value="F:ATP binding"/>
    <property type="evidence" value="ECO:0007669"/>
    <property type="project" value="UniProtKB-UniRule"/>
</dbReference>
<reference evidence="15 16" key="1">
    <citation type="journal article" date="2015" name="Nature">
        <title>rRNA introns, odd ribosomes, and small enigmatic genomes across a large radiation of phyla.</title>
        <authorList>
            <person name="Brown C.T."/>
            <person name="Hug L.A."/>
            <person name="Thomas B.C."/>
            <person name="Sharon I."/>
            <person name="Castelle C.J."/>
            <person name="Singh A."/>
            <person name="Wilkins M.J."/>
            <person name="Williams K.H."/>
            <person name="Banfield J.F."/>
        </authorList>
    </citation>
    <scope>NUCLEOTIDE SEQUENCE [LARGE SCALE GENOMIC DNA]</scope>
</reference>
<proteinExistence type="inferred from homology"/>
<keyword evidence="2 13" id="KW-0963">Cytoplasm</keyword>
<dbReference type="InterPro" id="IPR006195">
    <property type="entry name" value="aa-tRNA-synth_II"/>
</dbReference>
<dbReference type="FunFam" id="3.30.980.10:FF:000005">
    <property type="entry name" value="Threonyl-tRNA synthetase, mitochondrial"/>
    <property type="match status" value="1"/>
</dbReference>
<keyword evidence="11 13" id="KW-0030">Aminoacyl-tRNA synthetase</keyword>
<evidence type="ECO:0000256" key="7">
    <source>
        <dbReference type="ARBA" id="ARBA00022833"/>
    </source>
</evidence>
<evidence type="ECO:0000313" key="16">
    <source>
        <dbReference type="Proteomes" id="UP000034215"/>
    </source>
</evidence>
<evidence type="ECO:0000256" key="8">
    <source>
        <dbReference type="ARBA" id="ARBA00022840"/>
    </source>
</evidence>
<dbReference type="SUPFAM" id="SSF55186">
    <property type="entry name" value="ThrRS/AlaRS common domain"/>
    <property type="match status" value="1"/>
</dbReference>
<gene>
    <name evidence="13" type="primary">thrS</name>
    <name evidence="15" type="ORF">UT76_C0010G0005</name>
</gene>
<dbReference type="GO" id="GO:0006435">
    <property type="term" value="P:threonyl-tRNA aminoacylation"/>
    <property type="evidence" value="ECO:0007669"/>
    <property type="project" value="UniProtKB-UniRule"/>
</dbReference>
<keyword evidence="6 13" id="KW-0547">Nucleotide-binding</keyword>
<dbReference type="InterPro" id="IPR036621">
    <property type="entry name" value="Anticodon-bd_dom_sf"/>
</dbReference>
<dbReference type="HAMAP" id="MF_00184">
    <property type="entry name" value="Thr_tRNA_synth"/>
    <property type="match status" value="1"/>
</dbReference>
<comment type="catalytic activity">
    <reaction evidence="12 13">
        <text>tRNA(Thr) + L-threonine + ATP = L-threonyl-tRNA(Thr) + AMP + diphosphate + H(+)</text>
        <dbReference type="Rhea" id="RHEA:24624"/>
        <dbReference type="Rhea" id="RHEA-COMP:9670"/>
        <dbReference type="Rhea" id="RHEA-COMP:9704"/>
        <dbReference type="ChEBI" id="CHEBI:15378"/>
        <dbReference type="ChEBI" id="CHEBI:30616"/>
        <dbReference type="ChEBI" id="CHEBI:33019"/>
        <dbReference type="ChEBI" id="CHEBI:57926"/>
        <dbReference type="ChEBI" id="CHEBI:78442"/>
        <dbReference type="ChEBI" id="CHEBI:78534"/>
        <dbReference type="ChEBI" id="CHEBI:456215"/>
        <dbReference type="EC" id="6.1.1.3"/>
    </reaction>
</comment>
<dbReference type="GO" id="GO:0000049">
    <property type="term" value="F:tRNA binding"/>
    <property type="evidence" value="ECO:0007669"/>
    <property type="project" value="UniProtKB-KW"/>
</dbReference>
<dbReference type="AlphaFoldDB" id="A0A0G0R165"/>
<dbReference type="Gene3D" id="3.40.50.800">
    <property type="entry name" value="Anticodon-binding domain"/>
    <property type="match status" value="1"/>
</dbReference>
<dbReference type="GO" id="GO:0004829">
    <property type="term" value="F:threonine-tRNA ligase activity"/>
    <property type="evidence" value="ECO:0007669"/>
    <property type="project" value="UniProtKB-UniRule"/>
</dbReference>
<dbReference type="PROSITE" id="PS50862">
    <property type="entry name" value="AA_TRNA_LIGASE_II"/>
    <property type="match status" value="1"/>
</dbReference>
<keyword evidence="4 13" id="KW-0436">Ligase</keyword>
<feature type="binding site" evidence="13">
    <location>
        <position position="340"/>
    </location>
    <ligand>
        <name>Zn(2+)</name>
        <dbReference type="ChEBI" id="CHEBI:29105"/>
        <note>catalytic</note>
    </ligand>
</feature>
<dbReference type="PANTHER" id="PTHR11451">
    <property type="entry name" value="THREONINE-TRNA LIGASE"/>
    <property type="match status" value="1"/>
</dbReference>
<evidence type="ECO:0000256" key="5">
    <source>
        <dbReference type="ARBA" id="ARBA00022723"/>
    </source>
</evidence>
<accession>A0A0G0R165</accession>
<keyword evidence="10 13" id="KW-0648">Protein biosynthesis</keyword>
<evidence type="ECO:0000256" key="12">
    <source>
        <dbReference type="ARBA" id="ARBA00049515"/>
    </source>
</evidence>
<dbReference type="PANTHER" id="PTHR11451:SF44">
    <property type="entry name" value="THREONINE--TRNA LIGASE, CHLOROPLASTIC_MITOCHONDRIAL 2"/>
    <property type="match status" value="1"/>
</dbReference>
<feature type="binding site" evidence="13">
    <location>
        <position position="470"/>
    </location>
    <ligand>
        <name>Zn(2+)</name>
        <dbReference type="ChEBI" id="CHEBI:29105"/>
        <note>catalytic</note>
    </ligand>
</feature>
<keyword evidence="8 13" id="KW-0067">ATP-binding</keyword>
<dbReference type="PRINTS" id="PR01047">
    <property type="entry name" value="TRNASYNTHTHR"/>
</dbReference>
<dbReference type="EC" id="6.1.1.3" evidence="13"/>
<feature type="binding site" evidence="13">
    <location>
        <position position="289"/>
    </location>
    <ligand>
        <name>Zn(2+)</name>
        <dbReference type="ChEBI" id="CHEBI:29105"/>
        <note>catalytic</note>
    </ligand>
</feature>
<comment type="subunit">
    <text evidence="13">Homodimer.</text>
</comment>
<dbReference type="Pfam" id="PF00587">
    <property type="entry name" value="tRNA-synt_2b"/>
    <property type="match status" value="1"/>
</dbReference>
<dbReference type="InterPro" id="IPR045864">
    <property type="entry name" value="aa-tRNA-synth_II/BPL/LPL"/>
</dbReference>
<dbReference type="Gene3D" id="3.30.54.20">
    <property type="match status" value="1"/>
</dbReference>
<evidence type="ECO:0000256" key="3">
    <source>
        <dbReference type="ARBA" id="ARBA00022555"/>
    </source>
</evidence>
<organism evidence="15 16">
    <name type="scientific">Candidatus Woesebacteria bacterium GW2011_GWB1_40_12</name>
    <dbReference type="NCBI Taxonomy" id="1618576"/>
    <lineage>
        <taxon>Bacteria</taxon>
        <taxon>Candidatus Woeseibacteriota</taxon>
    </lineage>
</organism>
<evidence type="ECO:0000259" key="14">
    <source>
        <dbReference type="PROSITE" id="PS50862"/>
    </source>
</evidence>
<dbReference type="SMART" id="SM00863">
    <property type="entry name" value="tRNA_SAD"/>
    <property type="match status" value="1"/>
</dbReference>
<evidence type="ECO:0000256" key="2">
    <source>
        <dbReference type="ARBA" id="ARBA00022490"/>
    </source>
</evidence>
<protein>
    <recommendedName>
        <fullName evidence="13">Threonine--tRNA ligase</fullName>
        <ecNumber evidence="13">6.1.1.3</ecNumber>
    </recommendedName>
    <alternativeName>
        <fullName evidence="13">Threonyl-tRNA synthetase</fullName>
        <shortName evidence="13">ThrRS</shortName>
    </alternativeName>
</protein>
<dbReference type="Gene3D" id="3.30.930.10">
    <property type="entry name" value="Bira Bifunctional Protein, Domain 2"/>
    <property type="match status" value="1"/>
</dbReference>
<evidence type="ECO:0000313" key="15">
    <source>
        <dbReference type="EMBL" id="KKR43476.1"/>
    </source>
</evidence>
<comment type="subcellular location">
    <subcellularLocation>
        <location evidence="13">Cytoplasm</location>
    </subcellularLocation>
</comment>
<feature type="domain" description="Aminoacyl-transfer RNA synthetases class-II family profile" evidence="14">
    <location>
        <begin position="194"/>
        <end position="493"/>
    </location>
</feature>
<comment type="caution">
    <text evidence="13">Lacks conserved residue(s) required for the propagation of feature annotation.</text>
</comment>
<dbReference type="CDD" id="cd00860">
    <property type="entry name" value="ThrRS_anticodon"/>
    <property type="match status" value="1"/>
</dbReference>
<dbReference type="GO" id="GO:0005737">
    <property type="term" value="C:cytoplasm"/>
    <property type="evidence" value="ECO:0007669"/>
    <property type="project" value="UniProtKB-SubCell"/>
</dbReference>
<evidence type="ECO:0000256" key="9">
    <source>
        <dbReference type="ARBA" id="ARBA00022884"/>
    </source>
</evidence>
<dbReference type="CDD" id="cd00771">
    <property type="entry name" value="ThrRS_core"/>
    <property type="match status" value="1"/>
</dbReference>
<dbReference type="InterPro" id="IPR047246">
    <property type="entry name" value="ThrRS_anticodon"/>
</dbReference>
<dbReference type="SUPFAM" id="SSF52954">
    <property type="entry name" value="Class II aaRS ABD-related"/>
    <property type="match status" value="1"/>
</dbReference>
<evidence type="ECO:0000256" key="10">
    <source>
        <dbReference type="ARBA" id="ARBA00022917"/>
    </source>
</evidence>
<dbReference type="InterPro" id="IPR012947">
    <property type="entry name" value="tRNA_SAD"/>
</dbReference>
<keyword evidence="9 13" id="KW-0694">RNA-binding</keyword>
<keyword evidence="7 13" id="KW-0862">Zinc</keyword>
<comment type="similarity">
    <text evidence="1 13">Belongs to the class-II aminoacyl-tRNA synthetase family.</text>
</comment>
<dbReference type="Pfam" id="PF03129">
    <property type="entry name" value="HGTP_anticodon"/>
    <property type="match status" value="1"/>
</dbReference>
<keyword evidence="5 13" id="KW-0479">Metal-binding</keyword>
<dbReference type="InterPro" id="IPR018163">
    <property type="entry name" value="Thr/Ala-tRNA-synth_IIc_edit"/>
</dbReference>
<dbReference type="FunFam" id="3.40.50.800:FF:000001">
    <property type="entry name" value="Threonine--tRNA ligase"/>
    <property type="match status" value="1"/>
</dbReference>
<dbReference type="Pfam" id="PF07973">
    <property type="entry name" value="tRNA_SAD"/>
    <property type="match status" value="1"/>
</dbReference>
<dbReference type="EMBL" id="LBYA01000010">
    <property type="protein sequence ID" value="KKR43476.1"/>
    <property type="molecule type" value="Genomic_DNA"/>
</dbReference>
<evidence type="ECO:0000256" key="4">
    <source>
        <dbReference type="ARBA" id="ARBA00022598"/>
    </source>
</evidence>
<dbReference type="SUPFAM" id="SSF55681">
    <property type="entry name" value="Class II aaRS and biotin synthetases"/>
    <property type="match status" value="1"/>
</dbReference>